<reference evidence="3" key="1">
    <citation type="submission" date="2025-08" db="UniProtKB">
        <authorList>
            <consortium name="RefSeq"/>
        </authorList>
    </citation>
    <scope>IDENTIFICATION</scope>
</reference>
<accession>A0A1S3D4R4</accession>
<evidence type="ECO:0000313" key="3">
    <source>
        <dbReference type="RefSeq" id="XP_008474252.2"/>
    </source>
</evidence>
<feature type="compositionally biased region" description="Polar residues" evidence="1">
    <location>
        <begin position="906"/>
        <end position="921"/>
    </location>
</feature>
<dbReference type="KEGG" id="dci:103511311"/>
<feature type="compositionally biased region" description="Polar residues" evidence="1">
    <location>
        <begin position="580"/>
        <end position="591"/>
    </location>
</feature>
<dbReference type="AlphaFoldDB" id="A0A1S3D4R4"/>
<name>A0A1S3D4R4_DIACI</name>
<feature type="compositionally biased region" description="Low complexity" evidence="1">
    <location>
        <begin position="804"/>
        <end position="819"/>
    </location>
</feature>
<dbReference type="Proteomes" id="UP000079169">
    <property type="component" value="Unplaced"/>
</dbReference>
<gene>
    <name evidence="3" type="primary">LOC103511311</name>
</gene>
<feature type="region of interest" description="Disordered" evidence="1">
    <location>
        <begin position="905"/>
        <end position="935"/>
    </location>
</feature>
<keyword evidence="2" id="KW-1185">Reference proteome</keyword>
<sequence length="935" mass="105497">MISSESASEIQPVPKKKKYNETKKSEGCGSEKNQAGNQKDIIQIQEKNDIPVSTLVEKIRLIEQQNEMERTSRNNCTLSTALLTALHEENAGTHGFPCTIQKAYNGPNNKKTSEPIKKRNTTANVNHNFHSKRVPKIDSLAHDIQKLGRKLSKRFKSSTKKRSEESSQVSIVTSTKPNLPARYNNLDKSSDVQNWVDSSFSTLELDTQSLSPIHEDDRTVNSSVTILESDVNLISSFKYLLPQISAIECKFLISIIIYPMRSTILEQLRRAMLVLGIDETENIDKFNVIAIKFNQILVSDELLKSWQNQKPEKLTYSYHVLMQIIMIAICSNYVIKTLSLLKQCCCKIFIMSLVISGIYKNLRGDALSSFLEKNLIGFENRTPCAVCSKYINIREYNWQQQNQSDVNRADIKAAVINAMTSLTQVLQTWIAHNAEDRNMCLNMKEAKVRFIDEIMVLSNNNFTSLMDTYRVYDENLKLRLEDDIPMVEVLDYVDSLKLDSYNEVDNIVQSNPGPTLKLLLNIVREYKLTTITKQRTISPLPKEIKLKGNPQVWNLENAFGFTSDEDGIIDLPTHPKVPSRNLTEGTTNQPKNCIENPIESFTIIPSSKSDEGEESFTGIPTSKIKDRDSVVLNPTYTSSLAQKSTLKKTRSKVKKISDPELVKYLKEKNAFEIIKPHVEENCFASISSTNDVERPKIMESDRWVGELQKYIDRPFENTKRKLDISGSNNLRSAKSNAIKQGVTTRSQAKANNDANKGGNVGTGKTVANAGNLVRGVDSTKQSDANRRKRTVNALPIDKTKSQAINSIRDSTTSTSTDADNSTRRNGKNVPKACGSNSRQRTSNPVEDANERFNVSQVHIKLNDKQNRDKEMFKKCFIKYISEQSKVVKETMNFVIKVEITTDRSPSDNIAVSVEEPQNQPVTEHDQNDSDSSSDL</sequence>
<proteinExistence type="predicted"/>
<organism evidence="2 3">
    <name type="scientific">Diaphorina citri</name>
    <name type="common">Asian citrus psyllid</name>
    <dbReference type="NCBI Taxonomy" id="121845"/>
    <lineage>
        <taxon>Eukaryota</taxon>
        <taxon>Metazoa</taxon>
        <taxon>Ecdysozoa</taxon>
        <taxon>Arthropoda</taxon>
        <taxon>Hexapoda</taxon>
        <taxon>Insecta</taxon>
        <taxon>Pterygota</taxon>
        <taxon>Neoptera</taxon>
        <taxon>Paraneoptera</taxon>
        <taxon>Hemiptera</taxon>
        <taxon>Sternorrhyncha</taxon>
        <taxon>Psylloidea</taxon>
        <taxon>Psyllidae</taxon>
        <taxon>Diaphorininae</taxon>
        <taxon>Diaphorina</taxon>
    </lineage>
</organism>
<dbReference type="GeneID" id="103511311"/>
<dbReference type="RefSeq" id="XP_008474252.2">
    <property type="nucleotide sequence ID" value="XM_008476030.3"/>
</dbReference>
<dbReference type="PaxDb" id="121845-A0A1S3D4R4"/>
<feature type="compositionally biased region" description="Polar residues" evidence="1">
    <location>
        <begin position="733"/>
        <end position="747"/>
    </location>
</feature>
<protein>
    <submittedName>
        <fullName evidence="3">Uncharacterized protein LOC103511311</fullName>
    </submittedName>
</protein>
<evidence type="ECO:0000313" key="2">
    <source>
        <dbReference type="Proteomes" id="UP000079169"/>
    </source>
</evidence>
<feature type="region of interest" description="Disordered" evidence="1">
    <location>
        <begin position="573"/>
        <end position="593"/>
    </location>
</feature>
<feature type="region of interest" description="Disordered" evidence="1">
    <location>
        <begin position="733"/>
        <end position="848"/>
    </location>
</feature>
<feature type="compositionally biased region" description="Polar residues" evidence="1">
    <location>
        <begin position="834"/>
        <end position="844"/>
    </location>
</feature>
<feature type="region of interest" description="Disordered" evidence="1">
    <location>
        <begin position="1"/>
        <end position="37"/>
    </location>
</feature>
<evidence type="ECO:0000256" key="1">
    <source>
        <dbReference type="SAM" id="MobiDB-lite"/>
    </source>
</evidence>
<feature type="region of interest" description="Disordered" evidence="1">
    <location>
        <begin position="154"/>
        <end position="173"/>
    </location>
</feature>
<feature type="compositionally biased region" description="Low complexity" evidence="1">
    <location>
        <begin position="748"/>
        <end position="757"/>
    </location>
</feature>